<dbReference type="AlphaFoldDB" id="A0A7G5E5K5"/>
<dbReference type="Proteomes" id="UP000515450">
    <property type="component" value="Chromosome"/>
</dbReference>
<feature type="domain" description="Alkyl hydroperoxide reductase subunit C/ Thiol specific antioxidant" evidence="1">
    <location>
        <begin position="59"/>
        <end position="146"/>
    </location>
</feature>
<dbReference type="InterPro" id="IPR047262">
    <property type="entry name" value="PRX-like1"/>
</dbReference>
<proteinExistence type="predicted"/>
<protein>
    <submittedName>
        <fullName evidence="2">Redoxin domain-containing protein</fullName>
    </submittedName>
</protein>
<dbReference type="Pfam" id="PF00578">
    <property type="entry name" value="AhpC-TSA"/>
    <property type="match status" value="1"/>
</dbReference>
<dbReference type="PANTHER" id="PTHR43640:SF1">
    <property type="entry name" value="THIOREDOXIN-DEPENDENT PEROXIREDOXIN"/>
    <property type="match status" value="1"/>
</dbReference>
<name>A0A7G5E5K5_9SPHI</name>
<gene>
    <name evidence="2" type="ORF">HS960_17165</name>
</gene>
<dbReference type="GO" id="GO:0016491">
    <property type="term" value="F:oxidoreductase activity"/>
    <property type="evidence" value="ECO:0007669"/>
    <property type="project" value="InterPro"/>
</dbReference>
<organism evidence="2 3">
    <name type="scientific">Sphingobacterium paramultivorum</name>
    <dbReference type="NCBI Taxonomy" id="2886510"/>
    <lineage>
        <taxon>Bacteria</taxon>
        <taxon>Pseudomonadati</taxon>
        <taxon>Bacteroidota</taxon>
        <taxon>Sphingobacteriia</taxon>
        <taxon>Sphingobacteriales</taxon>
        <taxon>Sphingobacteriaceae</taxon>
        <taxon>Sphingobacterium</taxon>
    </lineage>
</organism>
<dbReference type="RefSeq" id="WP_182330164.1">
    <property type="nucleotide sequence ID" value="NZ_CP058555.1"/>
</dbReference>
<dbReference type="GO" id="GO:0016209">
    <property type="term" value="F:antioxidant activity"/>
    <property type="evidence" value="ECO:0007669"/>
    <property type="project" value="InterPro"/>
</dbReference>
<dbReference type="EMBL" id="CP058555">
    <property type="protein sequence ID" value="QMV69280.1"/>
    <property type="molecule type" value="Genomic_DNA"/>
</dbReference>
<evidence type="ECO:0000313" key="2">
    <source>
        <dbReference type="EMBL" id="QMV69280.1"/>
    </source>
</evidence>
<reference evidence="2 3" key="1">
    <citation type="journal article" date="2020" name="G3 (Bethesda)">
        <title>CeMbio - The Caenorhabditis elegans Microbiome Resource.</title>
        <authorList>
            <person name="Dirksen P."/>
            <person name="Assie A."/>
            <person name="Zimmermann J."/>
            <person name="Zhang F."/>
            <person name="Tietje A.M."/>
            <person name="Marsh S.A."/>
            <person name="Felix M.A."/>
            <person name="Shapira M."/>
            <person name="Kaleta C."/>
            <person name="Schulenburg H."/>
            <person name="Samuel B."/>
        </authorList>
    </citation>
    <scope>NUCLEOTIDE SEQUENCE [LARGE SCALE GENOMIC DNA]</scope>
    <source>
        <strain evidence="2 3">BIGb0170</strain>
    </source>
</reference>
<keyword evidence="3" id="KW-1185">Reference proteome</keyword>
<dbReference type="PANTHER" id="PTHR43640">
    <property type="entry name" value="OS07G0260300 PROTEIN"/>
    <property type="match status" value="1"/>
</dbReference>
<dbReference type="InterPro" id="IPR036249">
    <property type="entry name" value="Thioredoxin-like_sf"/>
</dbReference>
<sequence>MPIINIQRLLGKGLMMSLLLMLFFPSKAFLQTINKEIFRLTDINKNSDTSFVPSELATVYIFLSPECPLCQNYTKDINALAKQYGDKISFIGIFPGELYESSEIQAFATKYKLNIPLFRDSNLNLTNFLHVKITPTVTFVEKGKVIYFGAIDNWAIDLGKKRTVTTAHYLADALRQHLSKQAITIKKTEPIGCIIN</sequence>
<dbReference type="SUPFAM" id="SSF52833">
    <property type="entry name" value="Thioredoxin-like"/>
    <property type="match status" value="1"/>
</dbReference>
<evidence type="ECO:0000259" key="1">
    <source>
        <dbReference type="Pfam" id="PF00578"/>
    </source>
</evidence>
<evidence type="ECO:0000313" key="3">
    <source>
        <dbReference type="Proteomes" id="UP000515450"/>
    </source>
</evidence>
<dbReference type="InterPro" id="IPR000866">
    <property type="entry name" value="AhpC/TSA"/>
</dbReference>
<accession>A0A7G5E5K5</accession>
<dbReference type="Gene3D" id="3.40.30.10">
    <property type="entry name" value="Glutaredoxin"/>
    <property type="match status" value="1"/>
</dbReference>